<evidence type="ECO:0000256" key="10">
    <source>
        <dbReference type="SAM" id="Phobius"/>
    </source>
</evidence>
<dbReference type="GO" id="GO:0016020">
    <property type="term" value="C:membrane"/>
    <property type="evidence" value="ECO:0007669"/>
    <property type="project" value="UniProtKB-SubCell"/>
</dbReference>
<dbReference type="SMART" id="SM00079">
    <property type="entry name" value="PBPe"/>
    <property type="match status" value="1"/>
</dbReference>
<evidence type="ECO:0000259" key="12">
    <source>
        <dbReference type="SMART" id="SM00079"/>
    </source>
</evidence>
<evidence type="ECO:0000256" key="6">
    <source>
        <dbReference type="ARBA" id="ARBA00023136"/>
    </source>
</evidence>
<feature type="domain" description="Ionotropic glutamate receptor C-terminal" evidence="12">
    <location>
        <begin position="50"/>
        <end position="378"/>
    </location>
</feature>
<name>K9ZN75_ANACC</name>
<protein>
    <submittedName>
        <fullName evidence="13">Amino acid ABC transporter substrate-binding protein, PAAT family</fullName>
    </submittedName>
</protein>
<dbReference type="SMART" id="SM00062">
    <property type="entry name" value="PBPb"/>
    <property type="match status" value="1"/>
</dbReference>
<organism evidence="13 14">
    <name type="scientific">Anabaena cylindrica (strain ATCC 27899 / PCC 7122)</name>
    <dbReference type="NCBI Taxonomy" id="272123"/>
    <lineage>
        <taxon>Bacteria</taxon>
        <taxon>Bacillati</taxon>
        <taxon>Cyanobacteriota</taxon>
        <taxon>Cyanophyceae</taxon>
        <taxon>Nostocales</taxon>
        <taxon>Nostocaceae</taxon>
        <taxon>Anabaena</taxon>
    </lineage>
</organism>
<keyword evidence="4 10" id="KW-1133">Transmembrane helix</keyword>
<keyword evidence="3 10" id="KW-0812">Transmembrane</keyword>
<feature type="transmembrane region" description="Helical" evidence="10">
    <location>
        <begin position="21"/>
        <end position="42"/>
    </location>
</feature>
<evidence type="ECO:0000259" key="11">
    <source>
        <dbReference type="SMART" id="SM00062"/>
    </source>
</evidence>
<dbReference type="Gene3D" id="1.10.287.70">
    <property type="match status" value="1"/>
</dbReference>
<dbReference type="CDD" id="cd00997">
    <property type="entry name" value="PBP2_GluR0"/>
    <property type="match status" value="1"/>
</dbReference>
<accession>K9ZN75</accession>
<dbReference type="STRING" id="272123.Anacy_4405"/>
<keyword evidence="5" id="KW-0406">Ion transport</keyword>
<evidence type="ECO:0000256" key="1">
    <source>
        <dbReference type="ARBA" id="ARBA00004141"/>
    </source>
</evidence>
<keyword evidence="9" id="KW-0407">Ion channel</keyword>
<dbReference type="Gene3D" id="3.40.190.10">
    <property type="entry name" value="Periplasmic binding protein-like II"/>
    <property type="match status" value="3"/>
</dbReference>
<reference evidence="14" key="1">
    <citation type="journal article" date="2013" name="Proc. Natl. Acad. Sci. U.S.A.">
        <title>Improving the coverage of the cyanobacterial phylum using diversity-driven genome sequencing.</title>
        <authorList>
            <person name="Shih P.M."/>
            <person name="Wu D."/>
            <person name="Latifi A."/>
            <person name="Axen S.D."/>
            <person name="Fewer D.P."/>
            <person name="Talla E."/>
            <person name="Calteau A."/>
            <person name="Cai F."/>
            <person name="Tandeau de Marsac N."/>
            <person name="Rippka R."/>
            <person name="Herdman M."/>
            <person name="Sivonen K."/>
            <person name="Coursin T."/>
            <person name="Laurent T."/>
            <person name="Goodwin L."/>
            <person name="Nolan M."/>
            <person name="Davenport K.W."/>
            <person name="Han C.S."/>
            <person name="Rubin E.M."/>
            <person name="Eisen J.A."/>
            <person name="Woyke T."/>
            <person name="Gugger M."/>
            <person name="Kerfeld C.A."/>
        </authorList>
    </citation>
    <scope>NUCLEOTIDE SEQUENCE [LARGE SCALE GENOMIC DNA]</scope>
    <source>
        <strain evidence="14">ATCC 27899 / PCC 7122</strain>
    </source>
</reference>
<dbReference type="Pfam" id="PF00497">
    <property type="entry name" value="SBP_bac_3"/>
    <property type="match status" value="1"/>
</dbReference>
<dbReference type="PANTHER" id="PTHR18966">
    <property type="entry name" value="IONOTROPIC GLUTAMATE RECEPTOR"/>
    <property type="match status" value="1"/>
</dbReference>
<feature type="transmembrane region" description="Helical" evidence="10">
    <location>
        <begin position="156"/>
        <end position="182"/>
    </location>
</feature>
<evidence type="ECO:0000256" key="5">
    <source>
        <dbReference type="ARBA" id="ARBA00023065"/>
    </source>
</evidence>
<sequence length="381" mass="41932">MVQALSIRFRQIIAYLARKHHISLGLIGGMLVLLLISAPGLAQNPESQQPLLVATREIPPFVFSDQGKLSGFSIDLWDSIAKQMNVESKFVEYPTVADLLTAVKENKADLGISAISITAQRQENFDFSLPMLASGLQILVPKQVTSGNSLSNIWQLFFSAGLLQVIGVALVLVIIAAHIIWLSERHHPDGMIPKSYFPGIFKACWWAAATLGAQVDEMPKGAIGRILAIIWMFIAIIFVAYFTASATTELTVQQLQGDIRSINDLPGKVVATTSGSTAAAYLREKKITVSEFPKIEQAYDALLTKKAAAIVFDAPVLLFYAANEGKGKVEVVGSIFREENYGIVLPNESPYRKKINRALLNLREDGTYQALYEKWFDTNKS</sequence>
<dbReference type="KEGG" id="acy:Anacy_4405"/>
<evidence type="ECO:0000256" key="2">
    <source>
        <dbReference type="ARBA" id="ARBA00022448"/>
    </source>
</evidence>
<dbReference type="EMBL" id="CP003659">
    <property type="protein sequence ID" value="AFZ59765.1"/>
    <property type="molecule type" value="Genomic_DNA"/>
</dbReference>
<dbReference type="RefSeq" id="WP_015216381.1">
    <property type="nucleotide sequence ID" value="NC_019771.1"/>
</dbReference>
<dbReference type="OrthoDB" id="9799090at2"/>
<proteinExistence type="predicted"/>
<dbReference type="InterPro" id="IPR015683">
    <property type="entry name" value="Ionotropic_Glu_rcpt"/>
</dbReference>
<dbReference type="HOGENOM" id="CLU_019602_21_0_3"/>
<evidence type="ECO:0000256" key="3">
    <source>
        <dbReference type="ARBA" id="ARBA00022692"/>
    </source>
</evidence>
<keyword evidence="8" id="KW-0325">Glycoprotein</keyword>
<evidence type="ECO:0000256" key="8">
    <source>
        <dbReference type="ARBA" id="ARBA00023180"/>
    </source>
</evidence>
<dbReference type="InterPro" id="IPR001638">
    <property type="entry name" value="Solute-binding_3/MltF_N"/>
</dbReference>
<dbReference type="eggNOG" id="COG0834">
    <property type="taxonomic scope" value="Bacteria"/>
</dbReference>
<evidence type="ECO:0000256" key="9">
    <source>
        <dbReference type="ARBA" id="ARBA00023303"/>
    </source>
</evidence>
<evidence type="ECO:0000313" key="14">
    <source>
        <dbReference type="Proteomes" id="UP000010474"/>
    </source>
</evidence>
<keyword evidence="2" id="KW-0813">Transport</keyword>
<dbReference type="SUPFAM" id="SSF81324">
    <property type="entry name" value="Voltage-gated potassium channels"/>
    <property type="match status" value="1"/>
</dbReference>
<dbReference type="Pfam" id="PF00060">
    <property type="entry name" value="Lig_chan"/>
    <property type="match status" value="1"/>
</dbReference>
<keyword evidence="14" id="KW-1185">Reference proteome</keyword>
<dbReference type="GO" id="GO:0015276">
    <property type="term" value="F:ligand-gated monoatomic ion channel activity"/>
    <property type="evidence" value="ECO:0007669"/>
    <property type="project" value="InterPro"/>
</dbReference>
<evidence type="ECO:0000313" key="13">
    <source>
        <dbReference type="EMBL" id="AFZ59765.1"/>
    </source>
</evidence>
<feature type="transmembrane region" description="Helical" evidence="10">
    <location>
        <begin position="226"/>
        <end position="244"/>
    </location>
</feature>
<dbReference type="AlphaFoldDB" id="K9ZN75"/>
<dbReference type="SUPFAM" id="SSF53850">
    <property type="entry name" value="Periplasmic binding protein-like II"/>
    <property type="match status" value="1"/>
</dbReference>
<dbReference type="PATRIC" id="fig|272123.3.peg.4798"/>
<evidence type="ECO:0000256" key="7">
    <source>
        <dbReference type="ARBA" id="ARBA00023170"/>
    </source>
</evidence>
<gene>
    <name evidence="13" type="ordered locus">Anacy_4405</name>
</gene>
<keyword evidence="6 10" id="KW-0472">Membrane</keyword>
<evidence type="ECO:0000256" key="4">
    <source>
        <dbReference type="ARBA" id="ARBA00022989"/>
    </source>
</evidence>
<dbReference type="InterPro" id="IPR001320">
    <property type="entry name" value="Iontro_rcpt_C"/>
</dbReference>
<keyword evidence="7" id="KW-0675">Receptor</keyword>
<comment type="subcellular location">
    <subcellularLocation>
        <location evidence="1">Membrane</location>
        <topology evidence="1">Multi-pass membrane protein</topology>
    </subcellularLocation>
</comment>
<dbReference type="Proteomes" id="UP000010474">
    <property type="component" value="Chromosome"/>
</dbReference>
<feature type="domain" description="Solute-binding protein family 3/N-terminal" evidence="11">
    <location>
        <begin position="50"/>
        <end position="379"/>
    </location>
</feature>